<protein>
    <recommendedName>
        <fullName evidence="4">Secreted protein</fullName>
    </recommendedName>
</protein>
<name>A0AAJ0HNB6_9PEZI</name>
<proteinExistence type="predicted"/>
<dbReference type="Proteomes" id="UP001275084">
    <property type="component" value="Unassembled WGS sequence"/>
</dbReference>
<accession>A0AAJ0HNB6</accession>
<comment type="caution">
    <text evidence="2">The sequence shown here is derived from an EMBL/GenBank/DDBJ whole genome shotgun (WGS) entry which is preliminary data.</text>
</comment>
<evidence type="ECO:0000313" key="2">
    <source>
        <dbReference type="EMBL" id="KAK3357739.1"/>
    </source>
</evidence>
<feature type="chain" id="PRO_5042475764" description="Secreted protein" evidence="1">
    <location>
        <begin position="20"/>
        <end position="84"/>
    </location>
</feature>
<reference evidence="2" key="1">
    <citation type="journal article" date="2023" name="Mol. Phylogenet. Evol.">
        <title>Genome-scale phylogeny and comparative genomics of the fungal order Sordariales.</title>
        <authorList>
            <person name="Hensen N."/>
            <person name="Bonometti L."/>
            <person name="Westerberg I."/>
            <person name="Brannstrom I.O."/>
            <person name="Guillou S."/>
            <person name="Cros-Aarteil S."/>
            <person name="Calhoun S."/>
            <person name="Haridas S."/>
            <person name="Kuo A."/>
            <person name="Mondo S."/>
            <person name="Pangilinan J."/>
            <person name="Riley R."/>
            <person name="LaButti K."/>
            <person name="Andreopoulos B."/>
            <person name="Lipzen A."/>
            <person name="Chen C."/>
            <person name="Yan M."/>
            <person name="Daum C."/>
            <person name="Ng V."/>
            <person name="Clum A."/>
            <person name="Steindorff A."/>
            <person name="Ohm R.A."/>
            <person name="Martin F."/>
            <person name="Silar P."/>
            <person name="Natvig D.O."/>
            <person name="Lalanne C."/>
            <person name="Gautier V."/>
            <person name="Ament-Velasquez S.L."/>
            <person name="Kruys A."/>
            <person name="Hutchinson M.I."/>
            <person name="Powell A.J."/>
            <person name="Barry K."/>
            <person name="Miller A.N."/>
            <person name="Grigoriev I.V."/>
            <person name="Debuchy R."/>
            <person name="Gladieux P."/>
            <person name="Hiltunen Thoren M."/>
            <person name="Johannesson H."/>
        </authorList>
    </citation>
    <scope>NUCLEOTIDE SEQUENCE</scope>
    <source>
        <strain evidence="2">CBS 955.72</strain>
    </source>
</reference>
<evidence type="ECO:0000256" key="1">
    <source>
        <dbReference type="SAM" id="SignalP"/>
    </source>
</evidence>
<dbReference type="EMBL" id="JAUIQD010000003">
    <property type="protein sequence ID" value="KAK3357739.1"/>
    <property type="molecule type" value="Genomic_DNA"/>
</dbReference>
<keyword evidence="3" id="KW-1185">Reference proteome</keyword>
<evidence type="ECO:0000313" key="3">
    <source>
        <dbReference type="Proteomes" id="UP001275084"/>
    </source>
</evidence>
<feature type="signal peptide" evidence="1">
    <location>
        <begin position="1"/>
        <end position="19"/>
    </location>
</feature>
<sequence>MFISRMFLPSAVFPAQALGHSLLCLHTCQQEPKATSHLRGLPLHTISSARQPLHTSLLLNVQVHLIWLFIGGNYRRFPASSAKP</sequence>
<organism evidence="2 3">
    <name type="scientific">Lasiosphaeria hispida</name>
    <dbReference type="NCBI Taxonomy" id="260671"/>
    <lineage>
        <taxon>Eukaryota</taxon>
        <taxon>Fungi</taxon>
        <taxon>Dikarya</taxon>
        <taxon>Ascomycota</taxon>
        <taxon>Pezizomycotina</taxon>
        <taxon>Sordariomycetes</taxon>
        <taxon>Sordariomycetidae</taxon>
        <taxon>Sordariales</taxon>
        <taxon>Lasiosphaeriaceae</taxon>
        <taxon>Lasiosphaeria</taxon>
    </lineage>
</organism>
<dbReference type="AlphaFoldDB" id="A0AAJ0HNB6"/>
<keyword evidence="1" id="KW-0732">Signal</keyword>
<gene>
    <name evidence="2" type="ORF">B0T25DRAFT_168532</name>
</gene>
<reference evidence="2" key="2">
    <citation type="submission" date="2023-06" db="EMBL/GenBank/DDBJ databases">
        <authorList>
            <consortium name="Lawrence Berkeley National Laboratory"/>
            <person name="Haridas S."/>
            <person name="Hensen N."/>
            <person name="Bonometti L."/>
            <person name="Westerberg I."/>
            <person name="Brannstrom I.O."/>
            <person name="Guillou S."/>
            <person name="Cros-Aarteil S."/>
            <person name="Calhoun S."/>
            <person name="Kuo A."/>
            <person name="Mondo S."/>
            <person name="Pangilinan J."/>
            <person name="Riley R."/>
            <person name="Labutti K."/>
            <person name="Andreopoulos B."/>
            <person name="Lipzen A."/>
            <person name="Chen C."/>
            <person name="Yanf M."/>
            <person name="Daum C."/>
            <person name="Ng V."/>
            <person name="Clum A."/>
            <person name="Steindorff A."/>
            <person name="Ohm R."/>
            <person name="Martin F."/>
            <person name="Silar P."/>
            <person name="Natvig D."/>
            <person name="Lalanne C."/>
            <person name="Gautier V."/>
            <person name="Ament-Velasquez S.L."/>
            <person name="Kruys A."/>
            <person name="Hutchinson M.I."/>
            <person name="Powell A.J."/>
            <person name="Barry K."/>
            <person name="Miller A.N."/>
            <person name="Grigoriev I.V."/>
            <person name="Debuchy R."/>
            <person name="Gladieux P."/>
            <person name="Thoren M.H."/>
            <person name="Johannesson H."/>
        </authorList>
    </citation>
    <scope>NUCLEOTIDE SEQUENCE</scope>
    <source>
        <strain evidence="2">CBS 955.72</strain>
    </source>
</reference>
<evidence type="ECO:0008006" key="4">
    <source>
        <dbReference type="Google" id="ProtNLM"/>
    </source>
</evidence>